<dbReference type="Proteomes" id="UP001144978">
    <property type="component" value="Unassembled WGS sequence"/>
</dbReference>
<protein>
    <submittedName>
        <fullName evidence="1">Uncharacterized protein</fullName>
    </submittedName>
</protein>
<name>A0ACC1Q307_9APHY</name>
<proteinExistence type="predicted"/>
<evidence type="ECO:0000313" key="1">
    <source>
        <dbReference type="EMBL" id="KAJ3007470.1"/>
    </source>
</evidence>
<reference evidence="1" key="1">
    <citation type="submission" date="2022-08" db="EMBL/GenBank/DDBJ databases">
        <title>Genome Sequence of Pycnoporus sanguineus.</title>
        <authorList>
            <person name="Buettner E."/>
        </authorList>
    </citation>
    <scope>NUCLEOTIDE SEQUENCE</scope>
    <source>
        <strain evidence="1">CG-C14</strain>
    </source>
</reference>
<sequence>MEATYGLPQQSDSYWNPAFPDERSVQGNDRCDLYQVTEVSLPAWEDCWQICAAQQSTYNAQPFPETEQANVEDARIGRDESHPTLIRRGCRRCNAWTRRGSPTSKSHNAPVMMERQYLAEQQPDTLQSGLSARYR</sequence>
<keyword evidence="2" id="KW-1185">Reference proteome</keyword>
<dbReference type="EMBL" id="JANSHE010000746">
    <property type="protein sequence ID" value="KAJ3007470.1"/>
    <property type="molecule type" value="Genomic_DNA"/>
</dbReference>
<gene>
    <name evidence="1" type="ORF">NUW54_g3535</name>
</gene>
<evidence type="ECO:0000313" key="2">
    <source>
        <dbReference type="Proteomes" id="UP001144978"/>
    </source>
</evidence>
<comment type="caution">
    <text evidence="1">The sequence shown here is derived from an EMBL/GenBank/DDBJ whole genome shotgun (WGS) entry which is preliminary data.</text>
</comment>
<organism evidence="1 2">
    <name type="scientific">Trametes sanguinea</name>
    <dbReference type="NCBI Taxonomy" id="158606"/>
    <lineage>
        <taxon>Eukaryota</taxon>
        <taxon>Fungi</taxon>
        <taxon>Dikarya</taxon>
        <taxon>Basidiomycota</taxon>
        <taxon>Agaricomycotina</taxon>
        <taxon>Agaricomycetes</taxon>
        <taxon>Polyporales</taxon>
        <taxon>Polyporaceae</taxon>
        <taxon>Trametes</taxon>
    </lineage>
</organism>
<accession>A0ACC1Q307</accession>